<evidence type="ECO:0000256" key="1">
    <source>
        <dbReference type="ARBA" id="ARBA00022490"/>
    </source>
</evidence>
<keyword evidence="1 6" id="KW-0963">Cytoplasm</keyword>
<evidence type="ECO:0000256" key="6">
    <source>
        <dbReference type="HAMAP-Rule" id="MF_00117"/>
    </source>
</evidence>
<gene>
    <name evidence="6 7" type="primary">hslO</name>
    <name evidence="7" type="ORF">HMPREF8571_0209</name>
</gene>
<comment type="similarity">
    <text evidence="6">Belongs to the HSP33 family.</text>
</comment>
<dbReference type="NCBIfam" id="NF001033">
    <property type="entry name" value="PRK00114.1"/>
    <property type="match status" value="1"/>
</dbReference>
<comment type="PTM">
    <text evidence="6">Under oxidizing conditions two disulfide bonds are formed involving the reactive cysteines. Under reducing conditions zinc is bound to the reactive cysteines and the protein is inactive.</text>
</comment>
<dbReference type="SUPFAM" id="SSF64397">
    <property type="entry name" value="Hsp33 domain"/>
    <property type="match status" value="1"/>
</dbReference>
<dbReference type="Gene3D" id="3.55.30.10">
    <property type="entry name" value="Hsp33 domain"/>
    <property type="match status" value="1"/>
</dbReference>
<proteinExistence type="inferred from homology"/>
<evidence type="ECO:0000313" key="8">
    <source>
        <dbReference type="Proteomes" id="UP000003823"/>
    </source>
</evidence>
<name>E0PNU2_STRMT</name>
<keyword evidence="4 6" id="KW-0143">Chaperone</keyword>
<dbReference type="Proteomes" id="UP000003823">
    <property type="component" value="Unassembled WGS sequence"/>
</dbReference>
<dbReference type="eggNOG" id="COG1281">
    <property type="taxonomic scope" value="Bacteria"/>
</dbReference>
<dbReference type="InterPro" id="IPR000397">
    <property type="entry name" value="Heat_shock_Hsp33"/>
</dbReference>
<keyword evidence="3 6" id="KW-1015">Disulfide bond</keyword>
<comment type="caution">
    <text evidence="7">The sequence shown here is derived from an EMBL/GenBank/DDBJ whole genome shotgun (WGS) entry which is preliminary data.</text>
</comment>
<dbReference type="EMBL" id="AEEN01000009">
    <property type="protein sequence ID" value="EFM32253.1"/>
    <property type="molecule type" value="Genomic_DNA"/>
</dbReference>
<comment type="subcellular location">
    <subcellularLocation>
        <location evidence="6">Cytoplasm</location>
    </subcellularLocation>
</comment>
<dbReference type="AlphaFoldDB" id="E0PNU2"/>
<dbReference type="GO" id="GO:0044183">
    <property type="term" value="F:protein folding chaperone"/>
    <property type="evidence" value="ECO:0007669"/>
    <property type="project" value="TreeGrafter"/>
</dbReference>
<sequence length="372" mass="41207">MSANLVIERKGLKIGQIRLFPSNHLNTFVTPFIFSFKNSINLRNAEIICFSFYFKADFLVLIPQKQQTHDSPFGHFYAKIVAMDKIIKTISESGSFRAFVLDSTETVRTAQEKHQTQASSTVALGRTLIASQILAANEKGNTKLTVKVLGTSSLGAIITVADTKGNVKGYVQNPGVDIKKTATGEVLVGPFVGNGQFLVITDYGTGNPYNSMTPLISGEIGEDLAYYLTESQQTPSAVGLNVLLDKDDKVEVAGGFLLQVLPGAKEEEIARFEKRIQEMPAISTLLESDDHIEALLKAIYGDESYKRLSEEEIRFQCDCSHERFMNALASLPTSDLEEMKEEDHGAEITCQFCQTTYNFDENDLEELIRDKS</sequence>
<dbReference type="Pfam" id="PF01430">
    <property type="entry name" value="HSP33"/>
    <property type="match status" value="1"/>
</dbReference>
<dbReference type="SUPFAM" id="SSF118352">
    <property type="entry name" value="HSP33 redox switch-like"/>
    <property type="match status" value="1"/>
</dbReference>
<dbReference type="HAMAP" id="MF_00117">
    <property type="entry name" value="HslO"/>
    <property type="match status" value="1"/>
</dbReference>
<evidence type="ECO:0000256" key="2">
    <source>
        <dbReference type="ARBA" id="ARBA00022833"/>
    </source>
</evidence>
<evidence type="ECO:0000256" key="3">
    <source>
        <dbReference type="ARBA" id="ARBA00023157"/>
    </source>
</evidence>
<feature type="disulfide bond" description="Redox-active" evidence="6">
    <location>
        <begin position="317"/>
        <end position="319"/>
    </location>
</feature>
<accession>E0PNU2</accession>
<keyword evidence="5 6" id="KW-0676">Redox-active center</keyword>
<evidence type="ECO:0000313" key="7">
    <source>
        <dbReference type="EMBL" id="EFM32253.1"/>
    </source>
</evidence>
<protein>
    <recommendedName>
        <fullName evidence="6">33 kDa chaperonin</fullName>
    </recommendedName>
    <alternativeName>
        <fullName evidence="6">Heat shock protein 33 homolog</fullName>
        <shortName evidence="6">HSP33</shortName>
    </alternativeName>
</protein>
<dbReference type="PANTHER" id="PTHR30111">
    <property type="entry name" value="33 KDA CHAPERONIN"/>
    <property type="match status" value="1"/>
</dbReference>
<dbReference type="InterPro" id="IPR016154">
    <property type="entry name" value="Heat_shock_Hsp33_C"/>
</dbReference>
<dbReference type="CDD" id="cd00498">
    <property type="entry name" value="Hsp33"/>
    <property type="match status" value="1"/>
</dbReference>
<organism evidence="7 8">
    <name type="scientific">Streptococcus mitis ATCC 6249</name>
    <dbReference type="NCBI Taxonomy" id="864567"/>
    <lineage>
        <taxon>Bacteria</taxon>
        <taxon>Bacillati</taxon>
        <taxon>Bacillota</taxon>
        <taxon>Bacilli</taxon>
        <taxon>Lactobacillales</taxon>
        <taxon>Streptococcaceae</taxon>
        <taxon>Streptococcus</taxon>
        <taxon>Streptococcus mitis group</taxon>
    </lineage>
</organism>
<dbReference type="GO" id="GO:0042026">
    <property type="term" value="P:protein refolding"/>
    <property type="evidence" value="ECO:0007669"/>
    <property type="project" value="TreeGrafter"/>
</dbReference>
<dbReference type="Gene3D" id="3.90.1280.10">
    <property type="entry name" value="HSP33 redox switch-like"/>
    <property type="match status" value="1"/>
</dbReference>
<evidence type="ECO:0000256" key="5">
    <source>
        <dbReference type="ARBA" id="ARBA00023284"/>
    </source>
</evidence>
<dbReference type="PANTHER" id="PTHR30111:SF1">
    <property type="entry name" value="33 KDA CHAPERONIN"/>
    <property type="match status" value="1"/>
</dbReference>
<dbReference type="HOGENOM" id="CLU_054493_1_0_9"/>
<evidence type="ECO:0000256" key="4">
    <source>
        <dbReference type="ARBA" id="ARBA00023186"/>
    </source>
</evidence>
<dbReference type="InterPro" id="IPR016153">
    <property type="entry name" value="Heat_shock_Hsp33_N"/>
</dbReference>
<feature type="disulfide bond" description="Redox-active" evidence="6">
    <location>
        <begin position="350"/>
        <end position="353"/>
    </location>
</feature>
<dbReference type="GO" id="GO:0051082">
    <property type="term" value="F:unfolded protein binding"/>
    <property type="evidence" value="ECO:0007669"/>
    <property type="project" value="UniProtKB-UniRule"/>
</dbReference>
<reference evidence="7 8" key="1">
    <citation type="submission" date="2010-07" db="EMBL/GenBank/DDBJ databases">
        <authorList>
            <person name="Muzny D."/>
            <person name="Qin X."/>
            <person name="Deng J."/>
            <person name="Jiang H."/>
            <person name="Liu Y."/>
            <person name="Qu J."/>
            <person name="Song X.-Z."/>
            <person name="Zhang L."/>
            <person name="Thornton R."/>
            <person name="Coyle M."/>
            <person name="Francisco L."/>
            <person name="Jackson L."/>
            <person name="Javaid M."/>
            <person name="Korchina V."/>
            <person name="Kovar C."/>
            <person name="Mata R."/>
            <person name="Mathew T."/>
            <person name="Ngo R."/>
            <person name="Nguyen L."/>
            <person name="Nguyen N."/>
            <person name="Okwuonu G."/>
            <person name="Ongeri F."/>
            <person name="Pham C."/>
            <person name="Simmons D."/>
            <person name="Wilczek-Boney K."/>
            <person name="Hale W."/>
            <person name="Jakkamsetti A."/>
            <person name="Pham P."/>
            <person name="Ruth R."/>
            <person name="San Lucas F."/>
            <person name="Warren J."/>
            <person name="Zhang J."/>
            <person name="Zhao Z."/>
            <person name="Zhou C."/>
            <person name="Zhu D."/>
            <person name="Lee S."/>
            <person name="Bess C."/>
            <person name="Blankenburg K."/>
            <person name="Forbes L."/>
            <person name="Fu Q."/>
            <person name="Gubbala S."/>
            <person name="Hirani K."/>
            <person name="Jayaseelan J.C."/>
            <person name="Lara F."/>
            <person name="Munidasa M."/>
            <person name="Palculict T."/>
            <person name="Patil S."/>
            <person name="Pu L.-L."/>
            <person name="Saada N."/>
            <person name="Tang L."/>
            <person name="Weissenberger G."/>
            <person name="Zhu Y."/>
            <person name="Hemphill L."/>
            <person name="Shang Y."/>
            <person name="Youmans B."/>
            <person name="Ayvaz T."/>
            <person name="Ross M."/>
            <person name="Santibanez J."/>
            <person name="Aqrawi P."/>
            <person name="Gross S."/>
            <person name="Joshi V."/>
            <person name="Fowler G."/>
            <person name="Nazareth L."/>
            <person name="Reid J."/>
            <person name="Worley K."/>
            <person name="Petrosino J."/>
            <person name="Highlander S."/>
            <person name="Gibbs R."/>
        </authorList>
    </citation>
    <scope>NUCLEOTIDE SEQUENCE [LARGE SCALE GENOMIC DNA]</scope>
    <source>
        <strain evidence="7 8">ATCC 6249</strain>
    </source>
</reference>
<keyword evidence="2 6" id="KW-0862">Zinc</keyword>
<comment type="function">
    <text evidence="6">Redox regulated molecular chaperone. Protects both thermally unfolding and oxidatively damaged proteins from irreversible aggregation. Plays an important role in the bacterial defense system toward oxidative stress.</text>
</comment>
<dbReference type="GO" id="GO:0005737">
    <property type="term" value="C:cytoplasm"/>
    <property type="evidence" value="ECO:0007669"/>
    <property type="project" value="UniProtKB-SubCell"/>
</dbReference>